<dbReference type="RefSeq" id="WP_179264294.1">
    <property type="nucleotide sequence ID" value="NZ_CP058601.1"/>
</dbReference>
<reference evidence="2 3" key="1">
    <citation type="submission" date="2020-07" db="EMBL/GenBank/DDBJ databases">
        <authorList>
            <person name="Cui H."/>
        </authorList>
    </citation>
    <scope>NUCLEOTIDE SEQUENCE [LARGE SCALE GENOMIC DNA]</scope>
    <source>
        <strain evidence="2 3">YPL8</strain>
    </source>
</reference>
<dbReference type="InterPro" id="IPR010621">
    <property type="entry name" value="DUF1214"/>
</dbReference>
<proteinExistence type="predicted"/>
<keyword evidence="3" id="KW-1185">Reference proteome</keyword>
<evidence type="ECO:0000313" key="2">
    <source>
        <dbReference type="EMBL" id="QLG51107.1"/>
    </source>
</evidence>
<gene>
    <name evidence="2" type="ORF">HYG82_00915</name>
</gene>
<dbReference type="PANTHER" id="PTHR36509:SF3">
    <property type="entry name" value="SIGNAL PEPTIDE PROTEIN"/>
    <property type="match status" value="1"/>
</dbReference>
<sequence>MSSASGWTGVPEPSEALILQRTPDQNDGETPYTLTVKDVPVDGFWSISVYNRRLSFVKNKYDAFTVSNVTADRNANGSVTVHFDGDPDQKNFLYTPGGWRYLFRFYDASKPIINENYQFPEAQPIK</sequence>
<accession>A0A7D5GKA7</accession>
<dbReference type="InterPro" id="IPR037049">
    <property type="entry name" value="DUF1214_C_sf"/>
</dbReference>
<dbReference type="KEGG" id="haly:HYG82_00915"/>
<dbReference type="GeneID" id="56031808"/>
<evidence type="ECO:0000259" key="1">
    <source>
        <dbReference type="Pfam" id="PF06742"/>
    </source>
</evidence>
<dbReference type="AlphaFoldDB" id="A0A7D5GKA7"/>
<dbReference type="Pfam" id="PF06742">
    <property type="entry name" value="DUF1214"/>
    <property type="match status" value="1"/>
</dbReference>
<evidence type="ECO:0000313" key="3">
    <source>
        <dbReference type="Proteomes" id="UP000509241"/>
    </source>
</evidence>
<dbReference type="Gene3D" id="2.60.120.600">
    <property type="entry name" value="Domain of unknown function DUF1214, C-terminal domain"/>
    <property type="match status" value="1"/>
</dbReference>
<protein>
    <submittedName>
        <fullName evidence="2">DUF1214 domain-containing protein</fullName>
    </submittedName>
</protein>
<dbReference type="PANTHER" id="PTHR36509">
    <property type="entry name" value="BLL3101 PROTEIN"/>
    <property type="match status" value="1"/>
</dbReference>
<dbReference type="OrthoDB" id="181739at2157"/>
<name>A0A7D5GKA7_9EURY</name>
<organism evidence="2 3">
    <name type="scientific">Natrinema halophilum</name>
    <dbReference type="NCBI Taxonomy" id="1699371"/>
    <lineage>
        <taxon>Archaea</taxon>
        <taxon>Methanobacteriati</taxon>
        <taxon>Methanobacteriota</taxon>
        <taxon>Stenosarchaea group</taxon>
        <taxon>Halobacteria</taxon>
        <taxon>Halobacteriales</taxon>
        <taxon>Natrialbaceae</taxon>
        <taxon>Natrinema</taxon>
    </lineage>
</organism>
<dbReference type="EMBL" id="CP058601">
    <property type="protein sequence ID" value="QLG51107.1"/>
    <property type="molecule type" value="Genomic_DNA"/>
</dbReference>
<feature type="domain" description="DUF1214" evidence="1">
    <location>
        <begin position="25"/>
        <end position="109"/>
    </location>
</feature>
<dbReference type="Proteomes" id="UP000509241">
    <property type="component" value="Chromosome"/>
</dbReference>
<dbReference type="SUPFAM" id="SSF160935">
    <property type="entry name" value="VPA0735-like"/>
    <property type="match status" value="1"/>
</dbReference>